<organism evidence="3 4">
    <name type="scientific">Rhizoctonia solani</name>
    <dbReference type="NCBI Taxonomy" id="456999"/>
    <lineage>
        <taxon>Eukaryota</taxon>
        <taxon>Fungi</taxon>
        <taxon>Dikarya</taxon>
        <taxon>Basidiomycota</taxon>
        <taxon>Agaricomycotina</taxon>
        <taxon>Agaricomycetes</taxon>
        <taxon>Cantharellales</taxon>
        <taxon>Ceratobasidiaceae</taxon>
        <taxon>Rhizoctonia</taxon>
    </lineage>
</organism>
<evidence type="ECO:0000313" key="4">
    <source>
        <dbReference type="Proteomes" id="UP000663827"/>
    </source>
</evidence>
<dbReference type="Proteomes" id="UP000663827">
    <property type="component" value="Unassembled WGS sequence"/>
</dbReference>
<name>A0A8H3E958_9AGAM</name>
<feature type="signal peptide" evidence="2">
    <location>
        <begin position="1"/>
        <end position="16"/>
    </location>
</feature>
<dbReference type="AlphaFoldDB" id="A0A8H3E958"/>
<keyword evidence="1" id="KW-0175">Coiled coil</keyword>
<protein>
    <recommendedName>
        <fullName evidence="5">C2H2-type domain-containing protein</fullName>
    </recommendedName>
</protein>
<proteinExistence type="predicted"/>
<evidence type="ECO:0000313" key="3">
    <source>
        <dbReference type="EMBL" id="CAE7183704.1"/>
    </source>
</evidence>
<gene>
    <name evidence="3" type="ORF">RDB_LOCUS120010</name>
</gene>
<reference evidence="3" key="1">
    <citation type="submission" date="2021-01" db="EMBL/GenBank/DDBJ databases">
        <authorList>
            <person name="Kaushik A."/>
        </authorList>
    </citation>
    <scope>NUCLEOTIDE SEQUENCE</scope>
    <source>
        <strain evidence="3">AG5</strain>
    </source>
</reference>
<evidence type="ECO:0000256" key="1">
    <source>
        <dbReference type="SAM" id="Coils"/>
    </source>
</evidence>
<sequence>MRSWLFGCVLLVEARGRFWDIFGDTDNDPLLFSLIPLKDVPSELLPFIHIAQSITQKYQPSWSNKKYVLRESLTNIQVGHKKLLQPGKERDLEAWEIEKKEAVAHRKADGLVLAQVLSAHERHGRDIVYDKIDLRRSDIRRRLKQLGWTEEDMTFSLSKHRNEYRVLVEQPRPLTERIWTSIKPKLTSLLEANRVQRAEDERLDHMEERRSHLVRLCSEFKDQTTPELEIQVQRPDPLHPNENPIATIRFTTPFPSSSCLLSWPFLKDLHETESTIEDMEARFEADREQIEDLIAKWQLCVQAHFLDQLRQGLSIQVEPPQTTNILTNNGDPFVNLSDELKLLLRADSLFYCKTSESSPNGHTRPETYRSILVIQGLIGSSNSQSFSHDFLSTPKLDQFLMYPEAQELARMLLISMGRPHASFLEMEAIGRHFRCGRCHEVGMSWNELVLHYVRHKNLYQKVREEPQQLTNDGVTYKNIHDPEIQPTRPMVKFCLTPPRIYGGVIHLEVCQLCQKIQFIRGIVALSKPDMIQHLLDVHRIKKPKVEKHHAARTFPNLHIVARCDEYGFPLYDCEGPEGSSG</sequence>
<feature type="chain" id="PRO_5034202907" description="C2H2-type domain-containing protein" evidence="2">
    <location>
        <begin position="17"/>
        <end position="581"/>
    </location>
</feature>
<feature type="coiled-coil region" evidence="1">
    <location>
        <begin position="269"/>
        <end position="296"/>
    </location>
</feature>
<accession>A0A8H3E958</accession>
<evidence type="ECO:0008006" key="5">
    <source>
        <dbReference type="Google" id="ProtNLM"/>
    </source>
</evidence>
<dbReference type="EMBL" id="CAJNJQ010002740">
    <property type="protein sequence ID" value="CAE7183704.1"/>
    <property type="molecule type" value="Genomic_DNA"/>
</dbReference>
<evidence type="ECO:0000256" key="2">
    <source>
        <dbReference type="SAM" id="SignalP"/>
    </source>
</evidence>
<keyword evidence="2" id="KW-0732">Signal</keyword>
<comment type="caution">
    <text evidence="3">The sequence shown here is derived from an EMBL/GenBank/DDBJ whole genome shotgun (WGS) entry which is preliminary data.</text>
</comment>